<proteinExistence type="predicted"/>
<evidence type="ECO:0000313" key="2">
    <source>
        <dbReference type="Proteomes" id="UP000177445"/>
    </source>
</evidence>
<dbReference type="KEGG" id="msq:BKP64_13515"/>
<keyword evidence="2" id="KW-1185">Reference proteome</keyword>
<dbReference type="OrthoDB" id="6352042at2"/>
<protein>
    <submittedName>
        <fullName evidence="1">Uncharacterized protein</fullName>
    </submittedName>
</protein>
<dbReference type="STRING" id="1874317.BKP64_13515"/>
<gene>
    <name evidence="1" type="ORF">BKP64_13515</name>
</gene>
<sequence>MKMRAGLLIGLFSVLLGGCKVTVSESYDVSADPHTFTPGLYLDARDTGEYFPASSWNLSQHSDDCIDETLYFETDSGRVRIYGSPAFSDIDFRAAATELEHSIDSVLSRFQLRWWEFVADRSAAAPYPRQILGCLSPTVSRTEFADASISAIGILPHYSQWPYDTGRIITHQLTHFVQENLSRYHSRYSLLPYWFAEGQASVVAGENEASAYQHYDYDPLEDATLLDAGPEDYRFSHYALAYRYLEEANGKLAMTILLDLIQLLDWEGGFDGFTGTGETWAFVEAFNAAGLVDHLNQPLTWQRYKADYHYLLSHSY</sequence>
<dbReference type="Proteomes" id="UP000177445">
    <property type="component" value="Chromosome"/>
</dbReference>
<name>A0A1D9GND1_9GAMM</name>
<reference evidence="1 2" key="1">
    <citation type="submission" date="2016-10" db="EMBL/GenBank/DDBJ databases">
        <title>Marinobacter salinus sp. nov., a moderately halophilic bacterium isolated from a tidal flat environment.</title>
        <authorList>
            <person name="Park S.-J."/>
        </authorList>
    </citation>
    <scope>NUCLEOTIDE SEQUENCE [LARGE SCALE GENOMIC DNA]</scope>
    <source>
        <strain evidence="1 2">Hb8</strain>
    </source>
</reference>
<dbReference type="EMBL" id="CP017715">
    <property type="protein sequence ID" value="AOY89099.1"/>
    <property type="molecule type" value="Genomic_DNA"/>
</dbReference>
<dbReference type="PROSITE" id="PS51257">
    <property type="entry name" value="PROKAR_LIPOPROTEIN"/>
    <property type="match status" value="1"/>
</dbReference>
<dbReference type="RefSeq" id="WP_070971049.1">
    <property type="nucleotide sequence ID" value="NZ_CP017715.1"/>
</dbReference>
<dbReference type="AlphaFoldDB" id="A0A1D9GND1"/>
<accession>A0A1D9GND1</accession>
<evidence type="ECO:0000313" key="1">
    <source>
        <dbReference type="EMBL" id="AOY89099.1"/>
    </source>
</evidence>
<organism evidence="1 2">
    <name type="scientific">Marinobacter salinus</name>
    <dbReference type="NCBI Taxonomy" id="1874317"/>
    <lineage>
        <taxon>Bacteria</taxon>
        <taxon>Pseudomonadati</taxon>
        <taxon>Pseudomonadota</taxon>
        <taxon>Gammaproteobacteria</taxon>
        <taxon>Pseudomonadales</taxon>
        <taxon>Marinobacteraceae</taxon>
        <taxon>Marinobacter</taxon>
    </lineage>
</organism>